<dbReference type="EMBL" id="BQKE01000002">
    <property type="protein sequence ID" value="GJM63385.1"/>
    <property type="molecule type" value="Genomic_DNA"/>
</dbReference>
<evidence type="ECO:0000313" key="2">
    <source>
        <dbReference type="EMBL" id="GJM63385.1"/>
    </source>
</evidence>
<reference evidence="2 3" key="1">
    <citation type="submission" date="2021-12" db="EMBL/GenBank/DDBJ databases">
        <title>Genome sequencing of bacteria with rrn-lacking chromosome and rrn-plasmid.</title>
        <authorList>
            <person name="Anda M."/>
            <person name="Iwasaki W."/>
        </authorList>
    </citation>
    <scope>NUCLEOTIDE SEQUENCE [LARGE SCALE GENOMIC DNA]</scope>
    <source>
        <strain evidence="2 3">NBRC 15940</strain>
    </source>
</reference>
<evidence type="ECO:0000256" key="1">
    <source>
        <dbReference type="SAM" id="SignalP"/>
    </source>
</evidence>
<dbReference type="Proteomes" id="UP001310022">
    <property type="component" value="Unassembled WGS sequence"/>
</dbReference>
<dbReference type="PROSITE" id="PS51257">
    <property type="entry name" value="PROKAR_LIPOPROTEIN"/>
    <property type="match status" value="1"/>
</dbReference>
<comment type="caution">
    <text evidence="2">The sequence shown here is derived from an EMBL/GenBank/DDBJ whole genome shotgun (WGS) entry which is preliminary data.</text>
</comment>
<gene>
    <name evidence="2" type="ORF">PEDI_39370</name>
</gene>
<feature type="signal peptide" evidence="1">
    <location>
        <begin position="1"/>
        <end position="16"/>
    </location>
</feature>
<name>A0AAN5AL06_9BACT</name>
<proteinExistence type="predicted"/>
<organism evidence="2 3">
    <name type="scientific">Persicobacter diffluens</name>
    <dbReference type="NCBI Taxonomy" id="981"/>
    <lineage>
        <taxon>Bacteria</taxon>
        <taxon>Pseudomonadati</taxon>
        <taxon>Bacteroidota</taxon>
        <taxon>Cytophagia</taxon>
        <taxon>Cytophagales</taxon>
        <taxon>Persicobacteraceae</taxon>
        <taxon>Persicobacter</taxon>
    </lineage>
</organism>
<feature type="chain" id="PRO_5043050265" evidence="1">
    <location>
        <begin position="17"/>
        <end position="144"/>
    </location>
</feature>
<dbReference type="RefSeq" id="WP_338238554.1">
    <property type="nucleotide sequence ID" value="NZ_BQKE01000002.1"/>
</dbReference>
<sequence>MKKLFFFFALAMVAMACNKSDDTVVTDPIEEAQKQLSEIYLYNASELREVKGTEYEVIGMVTPTAVHITSMINETTFEGELEINGKEPKGDENIGYKVTKGVFNMDDLNFYQVNEVLEVSPADEAELPLPTQLYIVPLVPNPEQ</sequence>
<protein>
    <submittedName>
        <fullName evidence="2">Uncharacterized protein</fullName>
    </submittedName>
</protein>
<keyword evidence="1" id="KW-0732">Signal</keyword>
<accession>A0AAN5AL06</accession>
<keyword evidence="3" id="KW-1185">Reference proteome</keyword>
<dbReference type="AlphaFoldDB" id="A0AAN5AL06"/>
<evidence type="ECO:0000313" key="3">
    <source>
        <dbReference type="Proteomes" id="UP001310022"/>
    </source>
</evidence>